<organism evidence="3">
    <name type="scientific">Dissoconium aciculare CBS 342.82</name>
    <dbReference type="NCBI Taxonomy" id="1314786"/>
    <lineage>
        <taxon>Eukaryota</taxon>
        <taxon>Fungi</taxon>
        <taxon>Dikarya</taxon>
        <taxon>Ascomycota</taxon>
        <taxon>Pezizomycotina</taxon>
        <taxon>Dothideomycetes</taxon>
        <taxon>Dothideomycetidae</taxon>
        <taxon>Mycosphaerellales</taxon>
        <taxon>Dissoconiaceae</taxon>
        <taxon>Dissoconium</taxon>
    </lineage>
</organism>
<evidence type="ECO:0000256" key="1">
    <source>
        <dbReference type="SAM" id="MobiDB-lite"/>
    </source>
</evidence>
<evidence type="ECO:0000313" key="2">
    <source>
        <dbReference type="Proteomes" id="UP000504637"/>
    </source>
</evidence>
<keyword evidence="2" id="KW-1185">Reference proteome</keyword>
<feature type="compositionally biased region" description="Basic residues" evidence="1">
    <location>
        <begin position="78"/>
        <end position="91"/>
    </location>
</feature>
<feature type="region of interest" description="Disordered" evidence="1">
    <location>
        <begin position="66"/>
        <end position="91"/>
    </location>
</feature>
<proteinExistence type="predicted"/>
<reference evidence="3" key="3">
    <citation type="submission" date="2025-08" db="UniProtKB">
        <authorList>
            <consortium name="RefSeq"/>
        </authorList>
    </citation>
    <scope>IDENTIFICATION</scope>
    <source>
        <strain evidence="3">CBS 342.82</strain>
    </source>
</reference>
<reference evidence="3" key="2">
    <citation type="submission" date="2020-04" db="EMBL/GenBank/DDBJ databases">
        <authorList>
            <consortium name="NCBI Genome Project"/>
        </authorList>
    </citation>
    <scope>NUCLEOTIDE SEQUENCE</scope>
    <source>
        <strain evidence="3">CBS 342.82</strain>
    </source>
</reference>
<dbReference type="AlphaFoldDB" id="A0A6J3MHG1"/>
<accession>A0A6J3MHG1</accession>
<sequence length="91" mass="10510">MRMFAVIIPAMVRIGLGNCRGRCSIQAGSKLVRSFLLLHHIDRSVGWYSSHPPSIDFKVTSSRMLHKNARREDDTKNSRRKTRKKPTCLMR</sequence>
<reference evidence="3" key="1">
    <citation type="submission" date="2020-01" db="EMBL/GenBank/DDBJ databases">
        <authorList>
            <consortium name="DOE Joint Genome Institute"/>
            <person name="Haridas S."/>
            <person name="Albert R."/>
            <person name="Binder M."/>
            <person name="Bloem J."/>
            <person name="Labutti K."/>
            <person name="Salamov A."/>
            <person name="Andreopoulos B."/>
            <person name="Baker S.E."/>
            <person name="Barry K."/>
            <person name="Bills G."/>
            <person name="Bluhm B.H."/>
            <person name="Cannon C."/>
            <person name="Castanera R."/>
            <person name="Culley D.E."/>
            <person name="Daum C."/>
            <person name="Ezra D."/>
            <person name="Gonzalez J.B."/>
            <person name="Henrissat B."/>
            <person name="Kuo A."/>
            <person name="Liang C."/>
            <person name="Lipzen A."/>
            <person name="Lutzoni F."/>
            <person name="Magnuson J."/>
            <person name="Mondo S."/>
            <person name="Nolan M."/>
            <person name="Ohm R."/>
            <person name="Pangilinan J."/>
            <person name="Park H.-J."/>
            <person name="Ramirez L."/>
            <person name="Alfaro M."/>
            <person name="Sun H."/>
            <person name="Tritt A."/>
            <person name="Yoshinaga Y."/>
            <person name="Zwiers L.-H."/>
            <person name="Turgeon B.G."/>
            <person name="Goodwin S.B."/>
            <person name="Spatafora J.W."/>
            <person name="Crous P.W."/>
            <person name="Grigoriev I.V."/>
        </authorList>
    </citation>
    <scope>NUCLEOTIDE SEQUENCE</scope>
    <source>
        <strain evidence="3">CBS 342.82</strain>
    </source>
</reference>
<name>A0A6J3MHG1_9PEZI</name>
<gene>
    <name evidence="3" type="ORF">K489DRAFT_376741</name>
</gene>
<dbReference type="GeneID" id="54361788"/>
<dbReference type="Proteomes" id="UP000504637">
    <property type="component" value="Unplaced"/>
</dbReference>
<evidence type="ECO:0000313" key="3">
    <source>
        <dbReference type="RefSeq" id="XP_033463368.1"/>
    </source>
</evidence>
<dbReference type="RefSeq" id="XP_033463368.1">
    <property type="nucleotide sequence ID" value="XM_033603988.1"/>
</dbReference>
<protein>
    <submittedName>
        <fullName evidence="3">Uncharacterized protein</fullName>
    </submittedName>
</protein>